<evidence type="ECO:0000256" key="5">
    <source>
        <dbReference type="ARBA" id="ARBA00022801"/>
    </source>
</evidence>
<feature type="transmembrane region" description="Helical" evidence="8">
    <location>
        <begin position="254"/>
        <end position="274"/>
    </location>
</feature>
<evidence type="ECO:0008006" key="10">
    <source>
        <dbReference type="Google" id="ProtNLM"/>
    </source>
</evidence>
<dbReference type="EMBL" id="UOGI01000180">
    <property type="protein sequence ID" value="VAX33496.1"/>
    <property type="molecule type" value="Genomic_DNA"/>
</dbReference>
<accession>A0A3B1CSB0</accession>
<protein>
    <recommendedName>
        <fullName evidence="10">Eight transmembrane protein EpsH</fullName>
    </recommendedName>
</protein>
<feature type="transmembrane region" description="Helical" evidence="8">
    <location>
        <begin position="71"/>
        <end position="89"/>
    </location>
</feature>
<evidence type="ECO:0000256" key="6">
    <source>
        <dbReference type="ARBA" id="ARBA00022989"/>
    </source>
</evidence>
<feature type="transmembrane region" description="Helical" evidence="8">
    <location>
        <begin position="122"/>
        <end position="144"/>
    </location>
</feature>
<evidence type="ECO:0000313" key="9">
    <source>
        <dbReference type="EMBL" id="VAX33496.1"/>
    </source>
</evidence>
<evidence type="ECO:0000256" key="2">
    <source>
        <dbReference type="ARBA" id="ARBA00022475"/>
    </source>
</evidence>
<dbReference type="NCBIfam" id="TIGR04178">
    <property type="entry name" value="exo_archaeo"/>
    <property type="match status" value="1"/>
</dbReference>
<evidence type="ECO:0000256" key="3">
    <source>
        <dbReference type="ARBA" id="ARBA00022670"/>
    </source>
</evidence>
<feature type="transmembrane region" description="Helical" evidence="8">
    <location>
        <begin position="214"/>
        <end position="242"/>
    </location>
</feature>
<dbReference type="InterPro" id="IPR019127">
    <property type="entry name" value="Exosortase"/>
</dbReference>
<feature type="transmembrane region" description="Helical" evidence="8">
    <location>
        <begin position="38"/>
        <end position="55"/>
    </location>
</feature>
<dbReference type="InterPro" id="IPR026392">
    <property type="entry name" value="Exo/Archaeosortase_dom"/>
</dbReference>
<reference evidence="9" key="1">
    <citation type="submission" date="2018-06" db="EMBL/GenBank/DDBJ databases">
        <authorList>
            <person name="Zhirakovskaya E."/>
        </authorList>
    </citation>
    <scope>NUCLEOTIDE SEQUENCE</scope>
</reference>
<proteinExistence type="predicted"/>
<keyword evidence="6 8" id="KW-1133">Transmembrane helix</keyword>
<evidence type="ECO:0000256" key="8">
    <source>
        <dbReference type="SAM" id="Phobius"/>
    </source>
</evidence>
<feature type="transmembrane region" description="Helical" evidence="8">
    <location>
        <begin position="95"/>
        <end position="115"/>
    </location>
</feature>
<keyword evidence="2" id="KW-1003">Cell membrane</keyword>
<dbReference type="InterPro" id="IPR013426">
    <property type="entry name" value="EpsH-like"/>
</dbReference>
<keyword evidence="7 8" id="KW-0472">Membrane</keyword>
<feature type="transmembrane region" description="Helical" evidence="8">
    <location>
        <begin position="190"/>
        <end position="208"/>
    </location>
</feature>
<keyword evidence="4 8" id="KW-0812">Transmembrane</keyword>
<name>A0A3B1CSB0_9ZZZZ</name>
<organism evidence="9">
    <name type="scientific">hydrothermal vent metagenome</name>
    <dbReference type="NCBI Taxonomy" id="652676"/>
    <lineage>
        <taxon>unclassified sequences</taxon>
        <taxon>metagenomes</taxon>
        <taxon>ecological metagenomes</taxon>
    </lineage>
</organism>
<dbReference type="GO" id="GO:0008233">
    <property type="term" value="F:peptidase activity"/>
    <property type="evidence" value="ECO:0007669"/>
    <property type="project" value="UniProtKB-KW"/>
</dbReference>
<dbReference type="AlphaFoldDB" id="A0A3B1CSB0"/>
<keyword evidence="3" id="KW-0645">Protease</keyword>
<dbReference type="Pfam" id="PF09721">
    <property type="entry name" value="Exosortase_EpsH"/>
    <property type="match status" value="1"/>
</dbReference>
<dbReference type="GO" id="GO:0006508">
    <property type="term" value="P:proteolysis"/>
    <property type="evidence" value="ECO:0007669"/>
    <property type="project" value="UniProtKB-KW"/>
</dbReference>
<evidence type="ECO:0000256" key="4">
    <source>
        <dbReference type="ARBA" id="ARBA00022692"/>
    </source>
</evidence>
<comment type="subcellular location">
    <subcellularLocation>
        <location evidence="1">Cell membrane</location>
        <topology evidence="1">Multi-pass membrane protein</topology>
    </subcellularLocation>
</comment>
<keyword evidence="5" id="KW-0378">Hydrolase</keyword>
<dbReference type="GO" id="GO:0005886">
    <property type="term" value="C:plasma membrane"/>
    <property type="evidence" value="ECO:0007669"/>
    <property type="project" value="UniProtKB-SubCell"/>
</dbReference>
<feature type="transmembrane region" description="Helical" evidence="8">
    <location>
        <begin position="7"/>
        <end position="26"/>
    </location>
</feature>
<feature type="transmembrane region" description="Helical" evidence="8">
    <location>
        <begin position="150"/>
        <end position="169"/>
    </location>
</feature>
<sequence length="283" mass="32329">MKDKLQSFILLSVLSGISVLLFYPFFSELNTYWQHERESSYVVLIPLFSVYFLWVQREKLRGLQFNREESFFSNGGLVLLIFGLGLFIIGRYTYVLFAEALAFVVVIAAAVLFIYGRDLFKITLVPILFLLFMLPIPYPIYFAVAGPLKYFIAYMAATLLSFMRIPVFLEGNVINLTSITLLVHETCSGLRTVISLLAISTAFAYLFLKSYRSWIAIIAAAVIVGIFVNVIRIFGIGLLSYMYDSTVAMEFHKYAWGLVTPAGVIAIFMIGYILRWYEERRDT</sequence>
<dbReference type="NCBIfam" id="TIGR02602">
    <property type="entry name" value="8TM_EpsH"/>
    <property type="match status" value="1"/>
</dbReference>
<evidence type="ECO:0000256" key="1">
    <source>
        <dbReference type="ARBA" id="ARBA00004651"/>
    </source>
</evidence>
<evidence type="ECO:0000256" key="7">
    <source>
        <dbReference type="ARBA" id="ARBA00023136"/>
    </source>
</evidence>
<gene>
    <name evidence="9" type="ORF">MNBD_NITROSPIRAE03-1738</name>
</gene>